<keyword evidence="9" id="KW-0812">Transmembrane</keyword>
<dbReference type="InterPro" id="IPR005467">
    <property type="entry name" value="His_kinase_dom"/>
</dbReference>
<dbReference type="OrthoDB" id="9815750at2"/>
<dbReference type="GO" id="GO:0005524">
    <property type="term" value="F:ATP binding"/>
    <property type="evidence" value="ECO:0007669"/>
    <property type="project" value="UniProtKB-KW"/>
</dbReference>
<dbReference type="Proteomes" id="UP000008718">
    <property type="component" value="Chromosome"/>
</dbReference>
<keyword evidence="7" id="KW-0067">ATP-binding</keyword>
<reference key="1">
    <citation type="submission" date="2010-11" db="EMBL/GenBank/DDBJ databases">
        <title>The complete genome of Paludibacter propionicigenes DSM 17365.</title>
        <authorList>
            <consortium name="US DOE Joint Genome Institute (JGI-PGF)"/>
            <person name="Lucas S."/>
            <person name="Copeland A."/>
            <person name="Lapidus A."/>
            <person name="Bruce D."/>
            <person name="Goodwin L."/>
            <person name="Pitluck S."/>
            <person name="Kyrpides N."/>
            <person name="Mavromatis K."/>
            <person name="Ivanova N."/>
            <person name="Munk A.C."/>
            <person name="Brettin T."/>
            <person name="Detter J.C."/>
            <person name="Han C."/>
            <person name="Tapia R."/>
            <person name="Land M."/>
            <person name="Hauser L."/>
            <person name="Markowitz V."/>
            <person name="Cheng J.-F."/>
            <person name="Hugenholtz P."/>
            <person name="Woyke T."/>
            <person name="Wu D."/>
            <person name="Gronow S."/>
            <person name="Wellnitz S."/>
            <person name="Brambilla E."/>
            <person name="Klenk H.-P."/>
            <person name="Eisen J.A."/>
        </authorList>
    </citation>
    <scope>NUCLEOTIDE SEQUENCE</scope>
    <source>
        <strain>WB4</strain>
    </source>
</reference>
<keyword evidence="9" id="KW-0472">Membrane</keyword>
<keyword evidence="12" id="KW-1185">Reference proteome</keyword>
<dbReference type="EMBL" id="CP002345">
    <property type="protein sequence ID" value="ADQ78453.1"/>
    <property type="molecule type" value="Genomic_DNA"/>
</dbReference>
<organism evidence="11 12">
    <name type="scientific">Paludibacter propionicigenes (strain DSM 17365 / JCM 13257 / WB4)</name>
    <dbReference type="NCBI Taxonomy" id="694427"/>
    <lineage>
        <taxon>Bacteria</taxon>
        <taxon>Pseudomonadati</taxon>
        <taxon>Bacteroidota</taxon>
        <taxon>Bacteroidia</taxon>
        <taxon>Bacteroidales</taxon>
        <taxon>Paludibacteraceae</taxon>
        <taxon>Paludibacter</taxon>
    </lineage>
</organism>
<keyword evidence="3" id="KW-0597">Phosphoprotein</keyword>
<evidence type="ECO:0000259" key="10">
    <source>
        <dbReference type="PROSITE" id="PS50109"/>
    </source>
</evidence>
<dbReference type="Pfam" id="PF02518">
    <property type="entry name" value="HATPase_c"/>
    <property type="match status" value="1"/>
</dbReference>
<dbReference type="KEGG" id="ppn:Palpr_0291"/>
<dbReference type="SUPFAM" id="SSF55874">
    <property type="entry name" value="ATPase domain of HSP90 chaperone/DNA topoisomerase II/histidine kinase"/>
    <property type="match status" value="1"/>
</dbReference>
<dbReference type="GO" id="GO:0000160">
    <property type="term" value="P:phosphorelay signal transduction system"/>
    <property type="evidence" value="ECO:0007669"/>
    <property type="project" value="UniProtKB-KW"/>
</dbReference>
<dbReference type="SMART" id="SM00387">
    <property type="entry name" value="HATPase_c"/>
    <property type="match status" value="1"/>
</dbReference>
<evidence type="ECO:0000256" key="2">
    <source>
        <dbReference type="ARBA" id="ARBA00012438"/>
    </source>
</evidence>
<dbReference type="PRINTS" id="PR00344">
    <property type="entry name" value="BCTRLSENSOR"/>
</dbReference>
<dbReference type="STRING" id="694427.Palpr_0291"/>
<evidence type="ECO:0000256" key="8">
    <source>
        <dbReference type="ARBA" id="ARBA00023012"/>
    </source>
</evidence>
<evidence type="ECO:0000256" key="7">
    <source>
        <dbReference type="ARBA" id="ARBA00022840"/>
    </source>
</evidence>
<dbReference type="InterPro" id="IPR036890">
    <property type="entry name" value="HATPase_C_sf"/>
</dbReference>
<dbReference type="Gene3D" id="3.30.565.10">
    <property type="entry name" value="Histidine kinase-like ATPase, C-terminal domain"/>
    <property type="match status" value="1"/>
</dbReference>
<dbReference type="PROSITE" id="PS50109">
    <property type="entry name" value="HIS_KIN"/>
    <property type="match status" value="1"/>
</dbReference>
<dbReference type="PANTHER" id="PTHR43065">
    <property type="entry name" value="SENSOR HISTIDINE KINASE"/>
    <property type="match status" value="1"/>
</dbReference>
<evidence type="ECO:0000256" key="3">
    <source>
        <dbReference type="ARBA" id="ARBA00022553"/>
    </source>
</evidence>
<feature type="domain" description="Histidine kinase" evidence="10">
    <location>
        <begin position="184"/>
        <end position="387"/>
    </location>
</feature>
<feature type="transmembrane region" description="Helical" evidence="9">
    <location>
        <begin position="16"/>
        <end position="37"/>
    </location>
</feature>
<keyword evidence="9" id="KW-1133">Transmembrane helix</keyword>
<keyword evidence="5" id="KW-0547">Nucleotide-binding</keyword>
<sequence>MLNINKINEISQRLKLIFIVLAIGIVAVSTLFTNRLAHSLALEERKKVEIWAEAVRQSNLADEHTNLDLIIKIIEGNTTIPIIYTDANNQVISTRNINEPQENIPEFYKNEIERLKTKNTPIELKFGKSKQYLYYDDSLFIKQLYYFPFVQLSIIIAFILIAFFAFSSSKRAEQNKVWVGLSKETAHQLGTPISSLLAWVDLLKMRHSEDNLIGEMEKDVNRLGIIAERFSKIGSKPDLQVVSLNDTLLNAVQYMTKRSSQKVNIQCHFPTEEPVFIRLNTHLFEWVIENLCKNAIDAMNGIGSIDITLSQKNKYVYIDIKDTGKGIDRRKFKVVFNPGFTTKKRGWGLGLSLAKRIIEEYHGGKIFVKQSELNIGTVFRIVLKTKHK</sequence>
<dbReference type="EC" id="2.7.13.3" evidence="2"/>
<reference evidence="11 12" key="2">
    <citation type="journal article" date="2011" name="Stand. Genomic Sci.">
        <title>Complete genome sequence of Paludibacter propionicigenes type strain (WB4).</title>
        <authorList>
            <person name="Gronow S."/>
            <person name="Munk C."/>
            <person name="Lapidus A."/>
            <person name="Nolan M."/>
            <person name="Lucas S."/>
            <person name="Hammon N."/>
            <person name="Deshpande S."/>
            <person name="Cheng J.F."/>
            <person name="Tapia R."/>
            <person name="Han C."/>
            <person name="Goodwin L."/>
            <person name="Pitluck S."/>
            <person name="Liolios K."/>
            <person name="Ivanova N."/>
            <person name="Mavromatis K."/>
            <person name="Mikhailova N."/>
            <person name="Pati A."/>
            <person name="Chen A."/>
            <person name="Palaniappan K."/>
            <person name="Land M."/>
            <person name="Hauser L."/>
            <person name="Chang Y.J."/>
            <person name="Jeffries C.D."/>
            <person name="Brambilla E."/>
            <person name="Rohde M."/>
            <person name="Goker M."/>
            <person name="Detter J.C."/>
            <person name="Woyke T."/>
            <person name="Bristow J."/>
            <person name="Eisen J.A."/>
            <person name="Markowitz V."/>
            <person name="Hugenholtz P."/>
            <person name="Kyrpides N.C."/>
            <person name="Klenk H.P."/>
        </authorList>
    </citation>
    <scope>NUCLEOTIDE SEQUENCE [LARGE SCALE GENOMIC DNA]</scope>
    <source>
        <strain evidence="12">DSM 17365 / JCM 13257 / WB4</strain>
    </source>
</reference>
<accession>E4T172</accession>
<feature type="transmembrane region" description="Helical" evidence="9">
    <location>
        <begin position="144"/>
        <end position="166"/>
    </location>
</feature>
<dbReference type="InterPro" id="IPR004358">
    <property type="entry name" value="Sig_transdc_His_kin-like_C"/>
</dbReference>
<dbReference type="GO" id="GO:0004673">
    <property type="term" value="F:protein histidine kinase activity"/>
    <property type="evidence" value="ECO:0007669"/>
    <property type="project" value="UniProtKB-EC"/>
</dbReference>
<evidence type="ECO:0000256" key="9">
    <source>
        <dbReference type="SAM" id="Phobius"/>
    </source>
</evidence>
<keyword evidence="8" id="KW-0902">Two-component regulatory system</keyword>
<evidence type="ECO:0000256" key="1">
    <source>
        <dbReference type="ARBA" id="ARBA00000085"/>
    </source>
</evidence>
<evidence type="ECO:0000256" key="4">
    <source>
        <dbReference type="ARBA" id="ARBA00022679"/>
    </source>
</evidence>
<evidence type="ECO:0000256" key="6">
    <source>
        <dbReference type="ARBA" id="ARBA00022777"/>
    </source>
</evidence>
<dbReference type="AlphaFoldDB" id="E4T172"/>
<dbReference type="eggNOG" id="COG4191">
    <property type="taxonomic scope" value="Bacteria"/>
</dbReference>
<evidence type="ECO:0000256" key="5">
    <source>
        <dbReference type="ARBA" id="ARBA00022741"/>
    </source>
</evidence>
<protein>
    <recommendedName>
        <fullName evidence="2">histidine kinase</fullName>
        <ecNumber evidence="2">2.7.13.3</ecNumber>
    </recommendedName>
</protein>
<evidence type="ECO:0000313" key="11">
    <source>
        <dbReference type="EMBL" id="ADQ78453.1"/>
    </source>
</evidence>
<keyword evidence="6 11" id="KW-0418">Kinase</keyword>
<proteinExistence type="predicted"/>
<keyword evidence="4" id="KW-0808">Transferase</keyword>
<dbReference type="InterPro" id="IPR003594">
    <property type="entry name" value="HATPase_dom"/>
</dbReference>
<gene>
    <name evidence="11" type="ordered locus">Palpr_0291</name>
</gene>
<dbReference type="PANTHER" id="PTHR43065:SF10">
    <property type="entry name" value="PEROXIDE STRESS-ACTIVATED HISTIDINE KINASE MAK3"/>
    <property type="match status" value="1"/>
</dbReference>
<comment type="catalytic activity">
    <reaction evidence="1">
        <text>ATP + protein L-histidine = ADP + protein N-phospho-L-histidine.</text>
        <dbReference type="EC" id="2.7.13.3"/>
    </reaction>
</comment>
<dbReference type="HOGENOM" id="CLU_039822_0_0_10"/>
<name>E4T172_PALPW</name>
<dbReference type="RefSeq" id="WP_013443822.1">
    <property type="nucleotide sequence ID" value="NC_014734.1"/>
</dbReference>
<evidence type="ECO:0000313" key="12">
    <source>
        <dbReference type="Proteomes" id="UP000008718"/>
    </source>
</evidence>